<accession>A0A8R1Z0S6</accession>
<proteinExistence type="predicted"/>
<reference evidence="2" key="1">
    <citation type="journal article" date="2008" name="Nat. Genet.">
        <title>The Pristionchus pacificus genome provides a unique perspective on nematode lifestyle and parasitism.</title>
        <authorList>
            <person name="Dieterich C."/>
            <person name="Clifton S.W."/>
            <person name="Schuster L.N."/>
            <person name="Chinwalla A."/>
            <person name="Delehaunty K."/>
            <person name="Dinkelacker I."/>
            <person name="Fulton L."/>
            <person name="Fulton R."/>
            <person name="Godfrey J."/>
            <person name="Minx P."/>
            <person name="Mitreva M."/>
            <person name="Roeseler W."/>
            <person name="Tian H."/>
            <person name="Witte H."/>
            <person name="Yang S.P."/>
            <person name="Wilson R.K."/>
            <person name="Sommer R.J."/>
        </authorList>
    </citation>
    <scope>NUCLEOTIDE SEQUENCE [LARGE SCALE GENOMIC DNA]</scope>
    <source>
        <strain evidence="2">PS312</strain>
    </source>
</reference>
<sequence>MRLLFALIRVIGLGAAFEFAFPRSVAPAEGMWEPLPVLQPTDNVNAKFERGIQDWAAQWKLINKYHSHISDYVHKRWIAQNELGFKIEQAVEQHIRAHFSYMAHEIHLFNTTNTSPRPVLDEYEQSIADANHAHFDEIEAKPNNIQRFIADRIHRSISLKK</sequence>
<dbReference type="EnsemblMetazoa" id="PPA42680.1">
    <property type="protein sequence ID" value="PPA42680.1"/>
    <property type="gene ID" value="WBGene00281049"/>
</dbReference>
<name>A0A2A6BVG7_PRIPA</name>
<reference evidence="1" key="2">
    <citation type="submission" date="2022-06" db="UniProtKB">
        <authorList>
            <consortium name="EnsemblMetazoa"/>
        </authorList>
    </citation>
    <scope>IDENTIFICATION</scope>
    <source>
        <strain evidence="1">PS312</strain>
    </source>
</reference>
<protein>
    <submittedName>
        <fullName evidence="1">Uncharacterized protein</fullName>
    </submittedName>
</protein>
<keyword evidence="2" id="KW-1185">Reference proteome</keyword>
<dbReference type="AlphaFoldDB" id="A0A2A6BVG7"/>
<gene>
    <name evidence="1" type="primary">WBGene00281049</name>
</gene>
<dbReference type="Proteomes" id="UP000005239">
    <property type="component" value="Unassembled WGS sequence"/>
</dbReference>
<evidence type="ECO:0000313" key="1">
    <source>
        <dbReference type="EnsemblMetazoa" id="PPA42680.1"/>
    </source>
</evidence>
<organism evidence="1 2">
    <name type="scientific">Pristionchus pacificus</name>
    <name type="common">Parasitic nematode worm</name>
    <dbReference type="NCBI Taxonomy" id="54126"/>
    <lineage>
        <taxon>Eukaryota</taxon>
        <taxon>Metazoa</taxon>
        <taxon>Ecdysozoa</taxon>
        <taxon>Nematoda</taxon>
        <taxon>Chromadorea</taxon>
        <taxon>Rhabditida</taxon>
        <taxon>Rhabditina</taxon>
        <taxon>Diplogasteromorpha</taxon>
        <taxon>Diplogasteroidea</taxon>
        <taxon>Neodiplogasteridae</taxon>
        <taxon>Pristionchus</taxon>
    </lineage>
</organism>
<accession>A0A2A6BVG7</accession>
<evidence type="ECO:0000313" key="2">
    <source>
        <dbReference type="Proteomes" id="UP000005239"/>
    </source>
</evidence>